<dbReference type="AlphaFoldDB" id="R7UVB8"/>
<evidence type="ECO:0000256" key="4">
    <source>
        <dbReference type="ARBA" id="ARBA00022989"/>
    </source>
</evidence>
<keyword evidence="10" id="KW-1185">Reference proteome</keyword>
<organism evidence="8">
    <name type="scientific">Capitella teleta</name>
    <name type="common">Polychaete worm</name>
    <dbReference type="NCBI Taxonomy" id="283909"/>
    <lineage>
        <taxon>Eukaryota</taxon>
        <taxon>Metazoa</taxon>
        <taxon>Spiralia</taxon>
        <taxon>Lophotrochozoa</taxon>
        <taxon>Annelida</taxon>
        <taxon>Polychaeta</taxon>
        <taxon>Sedentaria</taxon>
        <taxon>Scolecida</taxon>
        <taxon>Capitellidae</taxon>
        <taxon>Capitella</taxon>
    </lineage>
</organism>
<gene>
    <name evidence="8" type="ORF">CAPTEDRAFT_221426</name>
</gene>
<dbReference type="GO" id="GO:0016020">
    <property type="term" value="C:membrane"/>
    <property type="evidence" value="ECO:0007669"/>
    <property type="project" value="UniProtKB-SubCell"/>
</dbReference>
<evidence type="ECO:0000256" key="2">
    <source>
        <dbReference type="ARBA" id="ARBA00006843"/>
    </source>
</evidence>
<evidence type="ECO:0000313" key="8">
    <source>
        <dbReference type="EMBL" id="ELU10058.1"/>
    </source>
</evidence>
<keyword evidence="5 7" id="KW-0472">Membrane</keyword>
<protein>
    <submittedName>
        <fullName evidence="8 9">Uncharacterized protein</fullName>
    </submittedName>
</protein>
<evidence type="ECO:0000256" key="3">
    <source>
        <dbReference type="ARBA" id="ARBA00022692"/>
    </source>
</evidence>
<dbReference type="Proteomes" id="UP000014760">
    <property type="component" value="Unassembled WGS sequence"/>
</dbReference>
<keyword evidence="4 7" id="KW-1133">Transmembrane helix</keyword>
<dbReference type="HOGENOM" id="CLU_814431_0_0_1"/>
<feature type="compositionally biased region" description="Basic and acidic residues" evidence="6">
    <location>
        <begin position="34"/>
        <end position="73"/>
    </location>
</feature>
<proteinExistence type="inferred from homology"/>
<reference evidence="8 10" key="2">
    <citation type="journal article" date="2013" name="Nature">
        <title>Insights into bilaterian evolution from three spiralian genomes.</title>
        <authorList>
            <person name="Simakov O."/>
            <person name="Marletaz F."/>
            <person name="Cho S.J."/>
            <person name="Edsinger-Gonzales E."/>
            <person name="Havlak P."/>
            <person name="Hellsten U."/>
            <person name="Kuo D.H."/>
            <person name="Larsson T."/>
            <person name="Lv J."/>
            <person name="Arendt D."/>
            <person name="Savage R."/>
            <person name="Osoegawa K."/>
            <person name="de Jong P."/>
            <person name="Grimwood J."/>
            <person name="Chapman J.A."/>
            <person name="Shapiro H."/>
            <person name="Aerts A."/>
            <person name="Otillar R.P."/>
            <person name="Terry A.Y."/>
            <person name="Boore J.L."/>
            <person name="Grigoriev I.V."/>
            <person name="Lindberg D.R."/>
            <person name="Seaver E.C."/>
            <person name="Weisblat D.A."/>
            <person name="Putnam N.H."/>
            <person name="Rokhsar D.S."/>
        </authorList>
    </citation>
    <scope>NUCLEOTIDE SEQUENCE</scope>
    <source>
        <strain evidence="8 10">I ESC-2004</strain>
    </source>
</reference>
<evidence type="ECO:0000313" key="10">
    <source>
        <dbReference type="Proteomes" id="UP000014760"/>
    </source>
</evidence>
<dbReference type="EMBL" id="KB297742">
    <property type="protein sequence ID" value="ELU10058.1"/>
    <property type="molecule type" value="Genomic_DNA"/>
</dbReference>
<feature type="transmembrane region" description="Helical" evidence="7">
    <location>
        <begin position="266"/>
        <end position="290"/>
    </location>
</feature>
<keyword evidence="3 7" id="KW-0812">Transmembrane</keyword>
<feature type="region of interest" description="Disordered" evidence="6">
    <location>
        <begin position="1"/>
        <end position="214"/>
    </location>
</feature>
<evidence type="ECO:0000256" key="6">
    <source>
        <dbReference type="SAM" id="MobiDB-lite"/>
    </source>
</evidence>
<dbReference type="EMBL" id="AMQN01000963">
    <property type="status" value="NOT_ANNOTATED_CDS"/>
    <property type="molecule type" value="Genomic_DNA"/>
</dbReference>
<comment type="subcellular location">
    <subcellularLocation>
        <location evidence="1">Membrane</location>
    </subcellularLocation>
</comment>
<reference evidence="10" key="1">
    <citation type="submission" date="2012-12" db="EMBL/GenBank/DDBJ databases">
        <authorList>
            <person name="Hellsten U."/>
            <person name="Grimwood J."/>
            <person name="Chapman J.A."/>
            <person name="Shapiro H."/>
            <person name="Aerts A."/>
            <person name="Otillar R.P."/>
            <person name="Terry A.Y."/>
            <person name="Boore J.L."/>
            <person name="Simakov O."/>
            <person name="Marletaz F."/>
            <person name="Cho S.-J."/>
            <person name="Edsinger-Gonzales E."/>
            <person name="Havlak P."/>
            <person name="Kuo D.-H."/>
            <person name="Larsson T."/>
            <person name="Lv J."/>
            <person name="Arendt D."/>
            <person name="Savage R."/>
            <person name="Osoegawa K."/>
            <person name="de Jong P."/>
            <person name="Lindberg D.R."/>
            <person name="Seaver E.C."/>
            <person name="Weisblat D.A."/>
            <person name="Putnam N.H."/>
            <person name="Grigoriev I.V."/>
            <person name="Rokhsar D.S."/>
        </authorList>
    </citation>
    <scope>NUCLEOTIDE SEQUENCE</scope>
    <source>
        <strain evidence="10">I ESC-2004</strain>
    </source>
</reference>
<dbReference type="EnsemblMetazoa" id="CapteT221426">
    <property type="protein sequence ID" value="CapteP221426"/>
    <property type="gene ID" value="CapteG221426"/>
</dbReference>
<feature type="compositionally biased region" description="Acidic residues" evidence="6">
    <location>
        <begin position="74"/>
        <end position="85"/>
    </location>
</feature>
<dbReference type="OrthoDB" id="6083617at2759"/>
<dbReference type="Pfam" id="PF04505">
    <property type="entry name" value="CD225"/>
    <property type="match status" value="1"/>
</dbReference>
<feature type="transmembrane region" description="Helical" evidence="7">
    <location>
        <begin position="310"/>
        <end position="334"/>
    </location>
</feature>
<accession>R7UVB8</accession>
<evidence type="ECO:0000256" key="7">
    <source>
        <dbReference type="SAM" id="Phobius"/>
    </source>
</evidence>
<name>R7UVB8_CAPTE</name>
<feature type="compositionally biased region" description="Basic and acidic residues" evidence="6">
    <location>
        <begin position="148"/>
        <end position="158"/>
    </location>
</feature>
<evidence type="ECO:0000256" key="1">
    <source>
        <dbReference type="ARBA" id="ARBA00004370"/>
    </source>
</evidence>
<evidence type="ECO:0000313" key="9">
    <source>
        <dbReference type="EnsemblMetazoa" id="CapteP221426"/>
    </source>
</evidence>
<dbReference type="InterPro" id="IPR007593">
    <property type="entry name" value="CD225/Dispanin_fam"/>
</dbReference>
<reference evidence="9" key="3">
    <citation type="submission" date="2015-06" db="UniProtKB">
        <authorList>
            <consortium name="EnsemblMetazoa"/>
        </authorList>
    </citation>
    <scope>IDENTIFICATION</scope>
</reference>
<feature type="compositionally biased region" description="Polar residues" evidence="6">
    <location>
        <begin position="159"/>
        <end position="171"/>
    </location>
</feature>
<evidence type="ECO:0000256" key="5">
    <source>
        <dbReference type="ARBA" id="ARBA00023136"/>
    </source>
</evidence>
<comment type="similarity">
    <text evidence="2">Belongs to the CD225/Dispanin family.</text>
</comment>
<sequence>MAVMKLAGHKMASNTDLESGKVGNEDINVSERNQPQHEEASSSEQRSELDHTSTRAEKAEEVPPERVKFTLETHEEDEEGEEEEAQNVIAQMESEAKPTQRRPLLHSQSEIRPAPKKRFHLSSTSSDTVIPSLKRNESTNSRFQVSRAPEDTQLHKSQSEAISNRLISDITSEPFRKPARRTASARILSDNRPPPLSRPRCSSEGPGCDNGIQFNTETPLDESELCRDHKLMQSIKVKVDGPEYNLRYPRMDWWAEDNLPPRPKDFTVLSCMVLICCNPLLGAVGCFFALKSEGAYKEGKYPDSIKFSRLSLYLSVFGIILTLTVTITVLVVLWPDVPPRQ</sequence>